<dbReference type="EMBL" id="JAUQSZ010000016">
    <property type="protein sequence ID" value="MDO7844430.1"/>
    <property type="molecule type" value="Genomic_DNA"/>
</dbReference>
<dbReference type="Proteomes" id="UP001176468">
    <property type="component" value="Unassembled WGS sequence"/>
</dbReference>
<evidence type="ECO:0000313" key="2">
    <source>
        <dbReference type="Proteomes" id="UP001176468"/>
    </source>
</evidence>
<evidence type="ECO:0000313" key="1">
    <source>
        <dbReference type="EMBL" id="MDO7844430.1"/>
    </source>
</evidence>
<organism evidence="1 2">
    <name type="scientific">Sphingomonas immobilis</name>
    <dbReference type="NCBI Taxonomy" id="3063997"/>
    <lineage>
        <taxon>Bacteria</taxon>
        <taxon>Pseudomonadati</taxon>
        <taxon>Pseudomonadota</taxon>
        <taxon>Alphaproteobacteria</taxon>
        <taxon>Sphingomonadales</taxon>
        <taxon>Sphingomonadaceae</taxon>
        <taxon>Sphingomonas</taxon>
    </lineage>
</organism>
<name>A0ABT9A5E0_9SPHN</name>
<reference evidence="1" key="1">
    <citation type="submission" date="2023-07" db="EMBL/GenBank/DDBJ databases">
        <authorList>
            <person name="Kim M.K."/>
        </authorList>
    </citation>
    <scope>NUCLEOTIDE SEQUENCE</scope>
    <source>
        <strain evidence="1">CA1-15</strain>
    </source>
</reference>
<sequence>MSFMSAIQMPTIALDHFVQWEPSHRSQAAFSAGLDDATQTVRVRGGGIWYGPDAELYFIQQRRIVEEARRRYGVLKAFYDVRCWVVENPDSVLQFTAMNSEIYRPEDRLVAVVESSVAKPHPRAALAVGQRESFLSLSAAETWLQAYAANGGAPA</sequence>
<keyword evidence="2" id="KW-1185">Reference proteome</keyword>
<comment type="caution">
    <text evidence="1">The sequence shown here is derived from an EMBL/GenBank/DDBJ whole genome shotgun (WGS) entry which is preliminary data.</text>
</comment>
<protein>
    <submittedName>
        <fullName evidence="1">Uncharacterized protein</fullName>
    </submittedName>
</protein>
<proteinExistence type="predicted"/>
<dbReference type="RefSeq" id="WP_304562828.1">
    <property type="nucleotide sequence ID" value="NZ_JAUQSZ010000016.1"/>
</dbReference>
<gene>
    <name evidence="1" type="ORF">Q5H94_19025</name>
</gene>
<accession>A0ABT9A5E0</accession>